<feature type="region of interest" description="Disordered" evidence="4">
    <location>
        <begin position="861"/>
        <end position="940"/>
    </location>
</feature>
<feature type="compositionally biased region" description="Polar residues" evidence="4">
    <location>
        <begin position="17"/>
        <end position="26"/>
    </location>
</feature>
<dbReference type="SUPFAM" id="SSF52540">
    <property type="entry name" value="P-loop containing nucleoside triphosphate hydrolases"/>
    <property type="match status" value="2"/>
</dbReference>
<evidence type="ECO:0000256" key="4">
    <source>
        <dbReference type="SAM" id="MobiDB-lite"/>
    </source>
</evidence>
<feature type="domain" description="Helicase C-terminal" evidence="5">
    <location>
        <begin position="997"/>
        <end position="1147"/>
    </location>
</feature>
<protein>
    <recommendedName>
        <fullName evidence="5">Helicase C-terminal domain-containing protein</fullName>
    </recommendedName>
</protein>
<dbReference type="InterPro" id="IPR000330">
    <property type="entry name" value="SNF2_N"/>
</dbReference>
<feature type="compositionally biased region" description="Polar residues" evidence="4">
    <location>
        <begin position="900"/>
        <end position="915"/>
    </location>
</feature>
<feature type="region of interest" description="Disordered" evidence="4">
    <location>
        <begin position="1307"/>
        <end position="1330"/>
    </location>
</feature>
<accession>A0A6G1KUT4</accession>
<evidence type="ECO:0000313" key="7">
    <source>
        <dbReference type="Proteomes" id="UP000799436"/>
    </source>
</evidence>
<feature type="compositionally biased region" description="Low complexity" evidence="4">
    <location>
        <begin position="1"/>
        <end position="16"/>
    </location>
</feature>
<organism evidence="6 7">
    <name type="scientific">Teratosphaeria nubilosa</name>
    <dbReference type="NCBI Taxonomy" id="161662"/>
    <lineage>
        <taxon>Eukaryota</taxon>
        <taxon>Fungi</taxon>
        <taxon>Dikarya</taxon>
        <taxon>Ascomycota</taxon>
        <taxon>Pezizomycotina</taxon>
        <taxon>Dothideomycetes</taxon>
        <taxon>Dothideomycetidae</taxon>
        <taxon>Mycosphaerellales</taxon>
        <taxon>Teratosphaeriaceae</taxon>
        <taxon>Teratosphaeria</taxon>
    </lineage>
</organism>
<dbReference type="InterPro" id="IPR001650">
    <property type="entry name" value="Helicase_C-like"/>
</dbReference>
<sequence length="1376" mass="154705">MTYQGTSTASFAGTSSDHMSNTSGVSPASDVPYFESSSESKTADLSADAIHFRSDLNNYLALGCLIFEDFTQDADTNDDTGDSAWRDVDLSEHSRISASLYSQLAKLVEAGWLRIQTNRSVLDPQFVILRIFVLPEDAGHRFIDRTCNKKLWIALEALVLEVDISESTWQGRYTRQSIQRKFDAFATSDEGSLFYMFNTLPSPAPDIETVKEKYAREALEDLLDPALVLPGLKTALYPYQRRSAGLMLQRETVSKLALDPRLEPRTAPDGSIFCYGARHLLFLRHPRYYEACKGGILAETMGLGKTVILLSTILATKDHAPKVPAPYSLPQIRPVIGSLAAMAASAITRKSIPWKVELQRLQHATGNDFASCRNHLTAYPPSYQIPQLPQRWNRKTIQPPPKRMILASTSIVVVPRNLFKQWQSEIQKHVDTDYLRVLVMEDSRRALPPAEELCTYDLILFSRNRFELEKRDGSDEQGRRISSTQLVCRCPYIGATRTRDCHCVRSDDLYDSPLKHVHFKRLVVDEGHFFAHSNTVAVAVANELITADHRWVISGTPARDLLGVEVDMSSLSQNTLQTADDILDHRRSFNQKEDTSGAIKSLGALASSFLKIRPWCAQSKGVRKEAEWDDHVYRHEDLRKRTYSGFSSRLRRTLESMVVKTQPKDVEKDILLPPLSHRVVRLEPSYYDKLTANLFTLVLTANAVTSERTDADYLFHKNSAKSRYQLIYNLRQSAFFWTGFSEDDIHTSLNNSTGYLAKDGTLCTEEDRELLTSMLACADKVIACEGWKSMSRSHELGVFIDSWPEESADHWAFDEARSPLMTGISQLLEAQKQVNKRAAQADPGDGLSGAGIRLLAPVRHAAVKQQGSGKQSPEKPVLTKAGIPTSTLNGDSQILRRRLSSSGQKKGNPKAQQKVSKFFNATKARTTGSKNALPRVQPECSTGSVQDRASFAHCLPSAAGSSRKRKHAEIDHVEFDPKSPYLKSRIVGTTSAKLSYLISQIVRHHKEEKILVFYDGDNVAYYVAQMLELLQIRHKIYAKSLPAHLKSEYVVRFDQEPQDRVLLMDVKQAAFGLNLSSASRIYFINPVCRPNIEAQAIKRAHRIGQTRSVFVETLVLKGSIEEKMLKRSEDMTSTEHRDAKFLEDDGGIKDIIQSARLLPVHESEMTGHGQMAPLEESQQLWGREGWKDSVLSPQQIPKKKKVTIFEDITDADQDARLVEDDEAPLPQGIYERRRAFVDCTSVRKDQVVLENDSDDEPVLGIWRKHAHDLGSSGKRHKHISVRAEKRIRFDRDLFLPQIRRADRLAPAFSPLHSPEPQQSRSSVDETLPGSKPSYCGMTIKHLVNQGDARAAIAPDALDDEPAVSTRPLLQEIIRRL</sequence>
<evidence type="ECO:0000256" key="2">
    <source>
        <dbReference type="ARBA" id="ARBA00022801"/>
    </source>
</evidence>
<dbReference type="PROSITE" id="PS51194">
    <property type="entry name" value="HELICASE_CTER"/>
    <property type="match status" value="1"/>
</dbReference>
<gene>
    <name evidence="6" type="ORF">EJ03DRAFT_331894</name>
</gene>
<feature type="region of interest" description="Disordered" evidence="4">
    <location>
        <begin position="1"/>
        <end position="33"/>
    </location>
</feature>
<dbReference type="GO" id="GO:0008094">
    <property type="term" value="F:ATP-dependent activity, acting on DNA"/>
    <property type="evidence" value="ECO:0007669"/>
    <property type="project" value="TreeGrafter"/>
</dbReference>
<dbReference type="Pfam" id="PF00176">
    <property type="entry name" value="SNF2-rel_dom"/>
    <property type="match status" value="1"/>
</dbReference>
<evidence type="ECO:0000256" key="1">
    <source>
        <dbReference type="ARBA" id="ARBA00022741"/>
    </source>
</evidence>
<dbReference type="Gene3D" id="3.40.50.300">
    <property type="entry name" value="P-loop containing nucleotide triphosphate hydrolases"/>
    <property type="match status" value="2"/>
</dbReference>
<dbReference type="CDD" id="cd18793">
    <property type="entry name" value="SF2_C_SNF"/>
    <property type="match status" value="1"/>
</dbReference>
<keyword evidence="7" id="KW-1185">Reference proteome</keyword>
<keyword evidence="2" id="KW-0378">Hydrolase</keyword>
<dbReference type="InterPro" id="IPR049730">
    <property type="entry name" value="SNF2/RAD54-like_C"/>
</dbReference>
<name>A0A6G1KUT4_9PEZI</name>
<proteinExistence type="predicted"/>
<dbReference type="GO" id="GO:0005634">
    <property type="term" value="C:nucleus"/>
    <property type="evidence" value="ECO:0007669"/>
    <property type="project" value="TreeGrafter"/>
</dbReference>
<dbReference type="InterPro" id="IPR027417">
    <property type="entry name" value="P-loop_NTPase"/>
</dbReference>
<dbReference type="Proteomes" id="UP000799436">
    <property type="component" value="Unassembled WGS sequence"/>
</dbReference>
<dbReference type="InterPro" id="IPR050628">
    <property type="entry name" value="SNF2_RAD54_helicase_TF"/>
</dbReference>
<dbReference type="GO" id="GO:0006281">
    <property type="term" value="P:DNA repair"/>
    <property type="evidence" value="ECO:0007669"/>
    <property type="project" value="TreeGrafter"/>
</dbReference>
<keyword evidence="1" id="KW-0547">Nucleotide-binding</keyword>
<dbReference type="EMBL" id="ML995927">
    <property type="protein sequence ID" value="KAF2764375.1"/>
    <property type="molecule type" value="Genomic_DNA"/>
</dbReference>
<dbReference type="PANTHER" id="PTHR45626:SF51">
    <property type="entry name" value="SNF2-RELATED DOMAIN-CONTAINING PROTEIN"/>
    <property type="match status" value="1"/>
</dbReference>
<reference evidence="6" key="1">
    <citation type="journal article" date="2020" name="Stud. Mycol.">
        <title>101 Dothideomycetes genomes: a test case for predicting lifestyles and emergence of pathogens.</title>
        <authorList>
            <person name="Haridas S."/>
            <person name="Albert R."/>
            <person name="Binder M."/>
            <person name="Bloem J."/>
            <person name="Labutti K."/>
            <person name="Salamov A."/>
            <person name="Andreopoulos B."/>
            <person name="Baker S."/>
            <person name="Barry K."/>
            <person name="Bills G."/>
            <person name="Bluhm B."/>
            <person name="Cannon C."/>
            <person name="Castanera R."/>
            <person name="Culley D."/>
            <person name="Daum C."/>
            <person name="Ezra D."/>
            <person name="Gonzalez J."/>
            <person name="Henrissat B."/>
            <person name="Kuo A."/>
            <person name="Liang C."/>
            <person name="Lipzen A."/>
            <person name="Lutzoni F."/>
            <person name="Magnuson J."/>
            <person name="Mondo S."/>
            <person name="Nolan M."/>
            <person name="Ohm R."/>
            <person name="Pangilinan J."/>
            <person name="Park H.-J."/>
            <person name="Ramirez L."/>
            <person name="Alfaro M."/>
            <person name="Sun H."/>
            <person name="Tritt A."/>
            <person name="Yoshinaga Y."/>
            <person name="Zwiers L.-H."/>
            <person name="Turgeon B."/>
            <person name="Goodwin S."/>
            <person name="Spatafora J."/>
            <person name="Crous P."/>
            <person name="Grigoriev I."/>
        </authorList>
    </citation>
    <scope>NUCLEOTIDE SEQUENCE</scope>
    <source>
        <strain evidence="6">CBS 116005</strain>
    </source>
</reference>
<evidence type="ECO:0000259" key="5">
    <source>
        <dbReference type="PROSITE" id="PS51194"/>
    </source>
</evidence>
<dbReference type="Pfam" id="PF00271">
    <property type="entry name" value="Helicase_C"/>
    <property type="match status" value="1"/>
</dbReference>
<dbReference type="OrthoDB" id="2801544at2759"/>
<evidence type="ECO:0000313" key="6">
    <source>
        <dbReference type="EMBL" id="KAF2764375.1"/>
    </source>
</evidence>
<dbReference type="SMART" id="SM00487">
    <property type="entry name" value="DEXDc"/>
    <property type="match status" value="1"/>
</dbReference>
<dbReference type="GO" id="GO:0005524">
    <property type="term" value="F:ATP binding"/>
    <property type="evidence" value="ECO:0007669"/>
    <property type="project" value="UniProtKB-KW"/>
</dbReference>
<dbReference type="GO" id="GO:0016787">
    <property type="term" value="F:hydrolase activity"/>
    <property type="evidence" value="ECO:0007669"/>
    <property type="project" value="UniProtKB-KW"/>
</dbReference>
<keyword evidence="3" id="KW-0067">ATP-binding</keyword>
<dbReference type="PANTHER" id="PTHR45626">
    <property type="entry name" value="TRANSCRIPTION TERMINATION FACTOR 2-RELATED"/>
    <property type="match status" value="1"/>
</dbReference>
<evidence type="ECO:0000256" key="3">
    <source>
        <dbReference type="ARBA" id="ARBA00022840"/>
    </source>
</evidence>
<dbReference type="InterPro" id="IPR014001">
    <property type="entry name" value="Helicase_ATP-bd"/>
</dbReference>